<proteinExistence type="predicted"/>
<evidence type="ECO:0000313" key="2">
    <source>
        <dbReference type="Proteomes" id="UP001438189"/>
    </source>
</evidence>
<comment type="caution">
    <text evidence="1">The sequence shown here is derived from an EMBL/GenBank/DDBJ whole genome shotgun (WGS) entry which is preliminary data.</text>
</comment>
<gene>
    <name evidence="1" type="ORF">ABVB70_26360</name>
</gene>
<name>A0ABD5LRS7_AGRRD</name>
<dbReference type="RefSeq" id="WP_353574742.1">
    <property type="nucleotide sequence ID" value="NZ_JBETME010000021.1"/>
</dbReference>
<dbReference type="Gene3D" id="2.160.10.10">
    <property type="entry name" value="Hexapeptide repeat proteins"/>
    <property type="match status" value="1"/>
</dbReference>
<dbReference type="EMBL" id="JBETME010000021">
    <property type="protein sequence ID" value="MES4993819.1"/>
    <property type="molecule type" value="Genomic_DNA"/>
</dbReference>
<dbReference type="InterPro" id="IPR011004">
    <property type="entry name" value="Trimer_LpxA-like_sf"/>
</dbReference>
<dbReference type="AlphaFoldDB" id="A0ABD5LRS7"/>
<organism evidence="1 2">
    <name type="scientific">Agrobacterium radiobacter</name>
    <dbReference type="NCBI Taxonomy" id="362"/>
    <lineage>
        <taxon>Bacteria</taxon>
        <taxon>Pseudomonadati</taxon>
        <taxon>Pseudomonadota</taxon>
        <taxon>Alphaproteobacteria</taxon>
        <taxon>Hyphomicrobiales</taxon>
        <taxon>Rhizobiaceae</taxon>
        <taxon>Rhizobium/Agrobacterium group</taxon>
        <taxon>Agrobacterium</taxon>
        <taxon>Agrobacterium tumefaciens complex</taxon>
    </lineage>
</organism>
<sequence length="205" mass="21449">MTSPTFMDDVRRSRGLMTIGDIQYLVQRGNVIFDPFSILISATVKIGTGNTIFPCVSLFCNDPGELSIGDDNTFFSNSLVEAVSGPIIIGSSNQFGEGGFTAKTNRPAAGIVIGDNGRYMGGAAVFGEATLGTGSQILGAIIVDSCRLEAGHSYKETDPDLRAGLLKGAGTARNLTVPVGQVILGNGTFSPAEIKPQSFFHPKGK</sequence>
<dbReference type="SUPFAM" id="SSF51161">
    <property type="entry name" value="Trimeric LpxA-like enzymes"/>
    <property type="match status" value="1"/>
</dbReference>
<evidence type="ECO:0000313" key="1">
    <source>
        <dbReference type="EMBL" id="MES4993819.1"/>
    </source>
</evidence>
<reference evidence="1 2" key="1">
    <citation type="submission" date="2024-06" db="EMBL/GenBank/DDBJ databases">
        <title>Genome sequencing of Agrobacterium spp. from tobacco in Serbia.</title>
        <authorList>
            <person name="Ilicic R.J."/>
            <person name="Studholme D.J."/>
            <person name="Jelusic A."/>
            <person name="Barac G."/>
            <person name="Bagi F."/>
            <person name="Popovic Milovanovic T."/>
        </authorList>
    </citation>
    <scope>NUCLEOTIDE SEQUENCE [LARGE SCALE GENOMIC DNA]</scope>
    <source>
        <strain evidence="1 2">DA1</strain>
    </source>
</reference>
<accession>A0ABD5LRS7</accession>
<protein>
    <submittedName>
        <fullName evidence="1">AraC family transcriptional regulator</fullName>
    </submittedName>
</protein>
<dbReference type="Proteomes" id="UP001438189">
    <property type="component" value="Unassembled WGS sequence"/>
</dbReference>